<evidence type="ECO:0000256" key="2">
    <source>
        <dbReference type="ARBA" id="ARBA00022525"/>
    </source>
</evidence>
<evidence type="ECO:0000313" key="8">
    <source>
        <dbReference type="Proteomes" id="UP000236370"/>
    </source>
</evidence>
<dbReference type="EMBL" id="NBAG03000221">
    <property type="protein sequence ID" value="PNI76610.1"/>
    <property type="molecule type" value="Genomic_DNA"/>
</dbReference>
<sequence length="69" mass="7781">MAGPAGSQSLGPLCFHSSPQALYTVLLIVLVMMSLVFGKWLQGFRRVSWPGWRNPQTPSVWVHLSRMLR</sequence>
<feature type="transmembrane region" description="Helical" evidence="6">
    <location>
        <begin position="20"/>
        <end position="38"/>
    </location>
</feature>
<protein>
    <submittedName>
        <fullName evidence="7">LY6G5C isoform 6</fullName>
    </submittedName>
</protein>
<dbReference type="PANTHER" id="PTHR14909">
    <property type="entry name" value="LYMPHOCYTE ANTIGEN 6 COMPLEX LOCUS PROTEIN G5C"/>
    <property type="match status" value="1"/>
</dbReference>
<evidence type="ECO:0000256" key="5">
    <source>
        <dbReference type="ARBA" id="ARBA00023180"/>
    </source>
</evidence>
<keyword evidence="3" id="KW-0732">Signal</keyword>
<keyword evidence="2" id="KW-0964">Secreted</keyword>
<evidence type="ECO:0000256" key="1">
    <source>
        <dbReference type="ARBA" id="ARBA00004613"/>
    </source>
</evidence>
<comment type="subcellular location">
    <subcellularLocation>
        <location evidence="1">Secreted</location>
    </subcellularLocation>
</comment>
<proteinExistence type="predicted"/>
<keyword evidence="6" id="KW-0812">Transmembrane</keyword>
<evidence type="ECO:0000256" key="6">
    <source>
        <dbReference type="SAM" id="Phobius"/>
    </source>
</evidence>
<keyword evidence="4" id="KW-1015">Disulfide bond</keyword>
<accession>A0A2J8NXX1</accession>
<evidence type="ECO:0000313" key="7">
    <source>
        <dbReference type="EMBL" id="PNI76610.1"/>
    </source>
</evidence>
<evidence type="ECO:0000256" key="4">
    <source>
        <dbReference type="ARBA" id="ARBA00023157"/>
    </source>
</evidence>
<dbReference type="InterPro" id="IPR026110">
    <property type="entry name" value="LY6G5C"/>
</dbReference>
<name>A0A2J8NXX1_PANTR</name>
<dbReference type="AlphaFoldDB" id="A0A2J8NXX1"/>
<keyword evidence="6" id="KW-1133">Transmembrane helix</keyword>
<keyword evidence="6" id="KW-0472">Membrane</keyword>
<organism evidence="7 8">
    <name type="scientific">Pan troglodytes</name>
    <name type="common">Chimpanzee</name>
    <dbReference type="NCBI Taxonomy" id="9598"/>
    <lineage>
        <taxon>Eukaryota</taxon>
        <taxon>Metazoa</taxon>
        <taxon>Chordata</taxon>
        <taxon>Craniata</taxon>
        <taxon>Vertebrata</taxon>
        <taxon>Euteleostomi</taxon>
        <taxon>Mammalia</taxon>
        <taxon>Eutheria</taxon>
        <taxon>Euarchontoglires</taxon>
        <taxon>Primates</taxon>
        <taxon>Haplorrhini</taxon>
        <taxon>Catarrhini</taxon>
        <taxon>Hominidae</taxon>
        <taxon>Pan</taxon>
    </lineage>
</organism>
<dbReference type="Proteomes" id="UP000236370">
    <property type="component" value="Unassembled WGS sequence"/>
</dbReference>
<dbReference type="PANTHER" id="PTHR14909:SF6">
    <property type="entry name" value="LYMPHOCYTE ANTIGEN 6 COMPLEX LOCUS PROTEIN G5C"/>
    <property type="match status" value="1"/>
</dbReference>
<comment type="caution">
    <text evidence="7">The sequence shown here is derived from an EMBL/GenBank/DDBJ whole genome shotgun (WGS) entry which is preliminary data.</text>
</comment>
<keyword evidence="5" id="KW-0325">Glycoprotein</keyword>
<dbReference type="GO" id="GO:0005576">
    <property type="term" value="C:extracellular region"/>
    <property type="evidence" value="ECO:0007669"/>
    <property type="project" value="UniProtKB-SubCell"/>
</dbReference>
<evidence type="ECO:0000256" key="3">
    <source>
        <dbReference type="ARBA" id="ARBA00022729"/>
    </source>
</evidence>
<reference evidence="7 8" key="1">
    <citation type="submission" date="2017-12" db="EMBL/GenBank/DDBJ databases">
        <title>High-resolution comparative analysis of great ape genomes.</title>
        <authorList>
            <person name="Pollen A."/>
            <person name="Hastie A."/>
            <person name="Hormozdiari F."/>
            <person name="Dougherty M."/>
            <person name="Liu R."/>
            <person name="Chaisson M."/>
            <person name="Hoppe E."/>
            <person name="Hill C."/>
            <person name="Pang A."/>
            <person name="Hillier L."/>
            <person name="Baker C."/>
            <person name="Armstrong J."/>
            <person name="Shendure J."/>
            <person name="Paten B."/>
            <person name="Wilson R."/>
            <person name="Chao H."/>
            <person name="Schneider V."/>
            <person name="Ventura M."/>
            <person name="Kronenberg Z."/>
            <person name="Murali S."/>
            <person name="Gordon D."/>
            <person name="Cantsilieris S."/>
            <person name="Munson K."/>
            <person name="Nelson B."/>
            <person name="Raja A."/>
            <person name="Underwood J."/>
            <person name="Diekhans M."/>
            <person name="Fiddes I."/>
            <person name="Haussler D."/>
            <person name="Eichler E."/>
        </authorList>
    </citation>
    <scope>NUCLEOTIDE SEQUENCE [LARGE SCALE GENOMIC DNA]</scope>
    <source>
        <strain evidence="7">Yerkes chimp pedigree #C0471</strain>
    </source>
</reference>
<gene>
    <name evidence="7" type="ORF">CK820_G0006860</name>
</gene>